<evidence type="ECO:0000313" key="4">
    <source>
        <dbReference type="Proteomes" id="UP001551482"/>
    </source>
</evidence>
<reference evidence="3 4" key="1">
    <citation type="submission" date="2024-06" db="EMBL/GenBank/DDBJ databases">
        <title>The Natural Products Discovery Center: Release of the First 8490 Sequenced Strains for Exploring Actinobacteria Biosynthetic Diversity.</title>
        <authorList>
            <person name="Kalkreuter E."/>
            <person name="Kautsar S.A."/>
            <person name="Yang D."/>
            <person name="Bader C.D."/>
            <person name="Teijaro C.N."/>
            <person name="Fluegel L."/>
            <person name="Davis C.M."/>
            <person name="Simpson J.R."/>
            <person name="Lauterbach L."/>
            <person name="Steele A.D."/>
            <person name="Gui C."/>
            <person name="Meng S."/>
            <person name="Li G."/>
            <person name="Viehrig K."/>
            <person name="Ye F."/>
            <person name="Su P."/>
            <person name="Kiefer A.F."/>
            <person name="Nichols A."/>
            <person name="Cepeda A.J."/>
            <person name="Yan W."/>
            <person name="Fan B."/>
            <person name="Jiang Y."/>
            <person name="Adhikari A."/>
            <person name="Zheng C.-J."/>
            <person name="Schuster L."/>
            <person name="Cowan T.M."/>
            <person name="Smanski M.J."/>
            <person name="Chevrette M.G."/>
            <person name="De Carvalho L.P.S."/>
            <person name="Shen B."/>
        </authorList>
    </citation>
    <scope>NUCLEOTIDE SEQUENCE [LARGE SCALE GENOMIC DNA]</scope>
    <source>
        <strain evidence="3 4">NPDC048946</strain>
    </source>
</reference>
<dbReference type="Proteomes" id="UP001551482">
    <property type="component" value="Unassembled WGS sequence"/>
</dbReference>
<feature type="compositionally biased region" description="Basic and acidic residues" evidence="1">
    <location>
        <begin position="104"/>
        <end position="149"/>
    </location>
</feature>
<evidence type="ECO:0000313" key="3">
    <source>
        <dbReference type="EMBL" id="MEU8134821.1"/>
    </source>
</evidence>
<feature type="region of interest" description="Disordered" evidence="1">
    <location>
        <begin position="83"/>
        <end position="184"/>
    </location>
</feature>
<feature type="compositionally biased region" description="Basic and acidic residues" evidence="1">
    <location>
        <begin position="83"/>
        <end position="95"/>
    </location>
</feature>
<proteinExistence type="predicted"/>
<keyword evidence="2" id="KW-0812">Transmembrane</keyword>
<protein>
    <recommendedName>
        <fullName evidence="5">Lipopolysaccharide assembly protein A domain-containing protein</fullName>
    </recommendedName>
</protein>
<organism evidence="3 4">
    <name type="scientific">Streptodolium elevatio</name>
    <dbReference type="NCBI Taxonomy" id="3157996"/>
    <lineage>
        <taxon>Bacteria</taxon>
        <taxon>Bacillati</taxon>
        <taxon>Actinomycetota</taxon>
        <taxon>Actinomycetes</taxon>
        <taxon>Kitasatosporales</taxon>
        <taxon>Streptomycetaceae</taxon>
        <taxon>Streptodolium</taxon>
    </lineage>
</organism>
<name>A0ABV3DGD8_9ACTN</name>
<comment type="caution">
    <text evidence="3">The sequence shown here is derived from an EMBL/GenBank/DDBJ whole genome shotgun (WGS) entry which is preliminary data.</text>
</comment>
<feature type="compositionally biased region" description="Basic and acidic residues" evidence="1">
    <location>
        <begin position="167"/>
        <end position="176"/>
    </location>
</feature>
<dbReference type="RefSeq" id="WP_358353794.1">
    <property type="nucleotide sequence ID" value="NZ_JBEZFP010000032.1"/>
</dbReference>
<dbReference type="EMBL" id="JBEZFP010000032">
    <property type="protein sequence ID" value="MEU8134821.1"/>
    <property type="molecule type" value="Genomic_DNA"/>
</dbReference>
<feature type="transmembrane region" description="Helical" evidence="2">
    <location>
        <begin position="48"/>
        <end position="70"/>
    </location>
</feature>
<keyword evidence="2" id="KW-0472">Membrane</keyword>
<gene>
    <name evidence="3" type="ORF">AB0C36_15050</name>
</gene>
<evidence type="ECO:0008006" key="5">
    <source>
        <dbReference type="Google" id="ProtNLM"/>
    </source>
</evidence>
<accession>A0ABV3DGD8</accession>
<keyword evidence="4" id="KW-1185">Reference proteome</keyword>
<sequence length="184" mass="20218">MLLLGLLLLMATGAFTLLLISENRTGTPDYTVTLFDQDIATMSSLQVFLAGIALALVFAFSVWMTTVGGVHARHRMADLREARAQAKHASAEAREANAQLNRTQAERDAISSRLAETDRAAKEAAREARVEARQARAAEKAERKAEASRARTARKTAEGDATTTEGKPSRTADMKERFRHLIRH</sequence>
<evidence type="ECO:0000256" key="2">
    <source>
        <dbReference type="SAM" id="Phobius"/>
    </source>
</evidence>
<evidence type="ECO:0000256" key="1">
    <source>
        <dbReference type="SAM" id="MobiDB-lite"/>
    </source>
</evidence>
<keyword evidence="2" id="KW-1133">Transmembrane helix</keyword>